<evidence type="ECO:0000256" key="1">
    <source>
        <dbReference type="ARBA" id="ARBA00010049"/>
    </source>
</evidence>
<feature type="signal peptide" evidence="3">
    <location>
        <begin position="1"/>
        <end position="19"/>
    </location>
</feature>
<dbReference type="AlphaFoldDB" id="A0A4U5MA12"/>
<dbReference type="PANTHER" id="PTHR31614:SF5">
    <property type="entry name" value="ALLERGEN-LIKE PROTEIN BRSN20"/>
    <property type="match status" value="1"/>
</dbReference>
<dbReference type="Pfam" id="PF01190">
    <property type="entry name" value="Pollen_Ole_e_1"/>
    <property type="match status" value="1"/>
</dbReference>
<protein>
    <submittedName>
        <fullName evidence="4">Pollen Ole e 1 allergen and extensin family protein</fullName>
    </submittedName>
</protein>
<keyword evidence="2" id="KW-1015">Disulfide bond</keyword>
<dbReference type="PANTHER" id="PTHR31614">
    <property type="entry name" value="PROTEIN DOWNSTREAM OF FLC-RELATED"/>
    <property type="match status" value="1"/>
</dbReference>
<evidence type="ECO:0000256" key="2">
    <source>
        <dbReference type="ARBA" id="ARBA00023157"/>
    </source>
</evidence>
<gene>
    <name evidence="4" type="ORF">D5086_0000316850</name>
</gene>
<sequence>MARVLLLLALCVLPALVRAARPARNPFVVQGSVYCDTCLAGFETSKTTHIAGAKVRLECKDRKTQDLVYSKEGTTDSTGKYTITVDEDHEDQICDCMLVSSPRKDCRSPSAGRDRARVILTNDNGLVSTTRYANAMGFMAAQPMSGCTELLRLYQEYED</sequence>
<organism evidence="4">
    <name type="scientific">Populus alba</name>
    <name type="common">White poplar</name>
    <dbReference type="NCBI Taxonomy" id="43335"/>
    <lineage>
        <taxon>Eukaryota</taxon>
        <taxon>Viridiplantae</taxon>
        <taxon>Streptophyta</taxon>
        <taxon>Embryophyta</taxon>
        <taxon>Tracheophyta</taxon>
        <taxon>Spermatophyta</taxon>
        <taxon>Magnoliopsida</taxon>
        <taxon>eudicotyledons</taxon>
        <taxon>Gunneridae</taxon>
        <taxon>Pentapetalae</taxon>
        <taxon>rosids</taxon>
        <taxon>fabids</taxon>
        <taxon>Malpighiales</taxon>
        <taxon>Salicaceae</taxon>
        <taxon>Saliceae</taxon>
        <taxon>Populus</taxon>
    </lineage>
</organism>
<evidence type="ECO:0000256" key="3">
    <source>
        <dbReference type="SAM" id="SignalP"/>
    </source>
</evidence>
<proteinExistence type="inferred from homology"/>
<comment type="caution">
    <text evidence="4">The sequence shown here is derived from an EMBL/GenBank/DDBJ whole genome shotgun (WGS) entry which is preliminary data.</text>
</comment>
<dbReference type="InterPro" id="IPR006041">
    <property type="entry name" value="Pollen_Ole_e1_allergen"/>
</dbReference>
<dbReference type="EMBL" id="RCHU01001237">
    <property type="protein sequence ID" value="TKR65899.1"/>
    <property type="molecule type" value="Genomic_DNA"/>
</dbReference>
<name>A0A4U5MA12_POPAL</name>
<evidence type="ECO:0000313" key="4">
    <source>
        <dbReference type="EMBL" id="TKR65899.1"/>
    </source>
</evidence>
<feature type="chain" id="PRO_5020675270" evidence="3">
    <location>
        <begin position="20"/>
        <end position="159"/>
    </location>
</feature>
<dbReference type="STRING" id="43335.A0A4U5MA12"/>
<keyword evidence="3" id="KW-0732">Signal</keyword>
<reference evidence="4" key="1">
    <citation type="submission" date="2018-10" db="EMBL/GenBank/DDBJ databases">
        <title>Population genomic analysis revealed the cold adaptation of white poplar.</title>
        <authorList>
            <person name="Liu Y.-J."/>
        </authorList>
    </citation>
    <scope>NUCLEOTIDE SEQUENCE [LARGE SCALE GENOMIC DNA]</scope>
    <source>
        <strain evidence="4">PAL-ZL1</strain>
    </source>
</reference>
<comment type="similarity">
    <text evidence="1">Belongs to the Ole e I family.</text>
</comment>
<accession>A0A4U5MA12</accession>